<accession>N8QBI4</accession>
<dbReference type="PANTHER" id="PTHR41773">
    <property type="entry name" value="GTP PYROPHOSPHATASE-RELATED"/>
    <property type="match status" value="1"/>
</dbReference>
<dbReference type="AlphaFoldDB" id="N8QBI4"/>
<dbReference type="SMART" id="SM00954">
    <property type="entry name" value="RelA_SpoT"/>
    <property type="match status" value="1"/>
</dbReference>
<protein>
    <recommendedName>
        <fullName evidence="2">RelA/SpoT domain-containing protein</fullName>
    </recommendedName>
</protein>
<proteinExistence type="predicted"/>
<dbReference type="Gene3D" id="3.30.460.10">
    <property type="entry name" value="Beta Polymerase, domain 2"/>
    <property type="match status" value="1"/>
</dbReference>
<evidence type="ECO:0000313" key="3">
    <source>
        <dbReference type="EMBL" id="ENU18609.1"/>
    </source>
</evidence>
<dbReference type="Pfam" id="PF04607">
    <property type="entry name" value="RelA_SpoT"/>
    <property type="match status" value="1"/>
</dbReference>
<dbReference type="PANTHER" id="PTHR41773:SF1">
    <property type="entry name" value="RELA_SPOT DOMAIN-CONTAINING PROTEIN"/>
    <property type="match status" value="1"/>
</dbReference>
<organism evidence="3 4">
    <name type="scientific">Acinetobacter bohemicus ANC 3994</name>
    <dbReference type="NCBI Taxonomy" id="1217715"/>
    <lineage>
        <taxon>Bacteria</taxon>
        <taxon>Pseudomonadati</taxon>
        <taxon>Pseudomonadota</taxon>
        <taxon>Gammaproteobacteria</taxon>
        <taxon>Moraxellales</taxon>
        <taxon>Moraxellaceae</taxon>
        <taxon>Acinetobacter</taxon>
    </lineage>
</organism>
<evidence type="ECO:0000259" key="2">
    <source>
        <dbReference type="SMART" id="SM00954"/>
    </source>
</evidence>
<reference evidence="3 4" key="1">
    <citation type="submission" date="2013-02" db="EMBL/GenBank/DDBJ databases">
        <title>The Genome Sequence of Acinetobacter sp. ANC 3994.</title>
        <authorList>
            <consortium name="The Broad Institute Genome Sequencing Platform"/>
            <consortium name="The Broad Institute Genome Sequencing Center for Infectious Disease"/>
            <person name="Cerqueira G."/>
            <person name="Feldgarden M."/>
            <person name="Courvalin P."/>
            <person name="Perichon B."/>
            <person name="Grillot-Courvalin C."/>
            <person name="Clermont D."/>
            <person name="Rocha E."/>
            <person name="Yoon E.-J."/>
            <person name="Nemec A."/>
            <person name="Walker B."/>
            <person name="Young S.K."/>
            <person name="Zeng Q."/>
            <person name="Gargeya S."/>
            <person name="Fitzgerald M."/>
            <person name="Haas B."/>
            <person name="Abouelleil A."/>
            <person name="Alvarado L."/>
            <person name="Arachchi H.M."/>
            <person name="Berlin A.M."/>
            <person name="Chapman S.B."/>
            <person name="Dewar J."/>
            <person name="Goldberg J."/>
            <person name="Griggs A."/>
            <person name="Gujja S."/>
            <person name="Hansen M."/>
            <person name="Howarth C."/>
            <person name="Imamovic A."/>
            <person name="Larimer J."/>
            <person name="McCowan C."/>
            <person name="Murphy C."/>
            <person name="Neiman D."/>
            <person name="Pearson M."/>
            <person name="Priest M."/>
            <person name="Roberts A."/>
            <person name="Saif S."/>
            <person name="Shea T."/>
            <person name="Sisk P."/>
            <person name="Sykes S."/>
            <person name="Wortman J."/>
            <person name="Nusbaum C."/>
            <person name="Birren B."/>
        </authorList>
    </citation>
    <scope>NUCLEOTIDE SEQUENCE [LARGE SCALE GENOMIC DNA]</scope>
    <source>
        <strain evidence="3 4">ANC 3994</strain>
    </source>
</reference>
<feature type="coiled-coil region" evidence="1">
    <location>
        <begin position="243"/>
        <end position="297"/>
    </location>
</feature>
<dbReference type="InterPro" id="IPR043519">
    <property type="entry name" value="NT_sf"/>
</dbReference>
<sequence length="348" mass="40524">MKPNQEHLEFLNQMGIEPKRVLDINLDVGILLEIAKDYKQSQEDLLDSAEHIAKKIQRCKQVHSVRWRVKDVSHLIEKIIRKKEALAEKYTDINVSNYKSKIDDLIGVRAIYLFKHDWLSVHQHILSKWTPLEDIIIYYREGDDLEQYLNQPECKTKQHNDSYRSIHYIVPAGEIHSEKISCEVQTRTIFEEAWSEIDHKVRYPSFSNDPHLKQFLNIFNRLAGSADEMGSYVISLVNLINNEKKQLMENLVAQQKIDELEDELSNLIEENKAFEDIKKKNSEIQKLKEITNNISERVTISSDKTTQNQNPLLASAIAQLFGIELPKETSNKISHSETSRAIYIDNKN</sequence>
<comment type="caution">
    <text evidence="3">The sequence shown here is derived from an EMBL/GenBank/DDBJ whole genome shotgun (WGS) entry which is preliminary data.</text>
</comment>
<name>N8QBI4_9GAMM</name>
<dbReference type="EMBL" id="APOH01000022">
    <property type="protein sequence ID" value="ENU18609.1"/>
    <property type="molecule type" value="Genomic_DNA"/>
</dbReference>
<dbReference type="PATRIC" id="fig|1217715.3.peg.2864"/>
<dbReference type="InterPro" id="IPR007685">
    <property type="entry name" value="RelA_SpoT"/>
</dbReference>
<dbReference type="CDD" id="cd05399">
    <property type="entry name" value="NT_Rel-Spo_like"/>
    <property type="match status" value="1"/>
</dbReference>
<evidence type="ECO:0000256" key="1">
    <source>
        <dbReference type="SAM" id="Coils"/>
    </source>
</evidence>
<dbReference type="RefSeq" id="WP_004649562.1">
    <property type="nucleotide sequence ID" value="NZ_KB849167.1"/>
</dbReference>
<dbReference type="eggNOG" id="COG2357">
    <property type="taxonomic scope" value="Bacteria"/>
</dbReference>
<dbReference type="SUPFAM" id="SSF81301">
    <property type="entry name" value="Nucleotidyltransferase"/>
    <property type="match status" value="1"/>
</dbReference>
<gene>
    <name evidence="3" type="ORF">F994_02931</name>
</gene>
<dbReference type="HOGENOM" id="CLU_049162_0_1_6"/>
<feature type="domain" description="RelA/SpoT" evidence="2">
    <location>
        <begin position="67"/>
        <end position="209"/>
    </location>
</feature>
<dbReference type="GO" id="GO:0015969">
    <property type="term" value="P:guanosine tetraphosphate metabolic process"/>
    <property type="evidence" value="ECO:0007669"/>
    <property type="project" value="InterPro"/>
</dbReference>
<evidence type="ECO:0000313" key="4">
    <source>
        <dbReference type="Proteomes" id="UP000013086"/>
    </source>
</evidence>
<dbReference type="Proteomes" id="UP000013086">
    <property type="component" value="Unassembled WGS sequence"/>
</dbReference>
<keyword evidence="1" id="KW-0175">Coiled coil</keyword>